<comment type="caution">
    <text evidence="4">The sequence shown here is derived from an EMBL/GenBank/DDBJ whole genome shotgun (WGS) entry which is preliminary data.</text>
</comment>
<sequence length="599" mass="65286">MYVQHIRENNKEKWLQLGDSCVGRERERECTINTCLPSFITTKIHTVTCIYPPQQYPPPLCIYYLHNYTVFYRGSGVCTDALEMGKISQQQLPLHQQEIDGVGSSDHSGICFSMWGASKLCKVCNLRCLVVLILSVSVFLSAIRWGLPHHSKKSGFDAKSEIKNSATVQAYFRLQRPVSVLIPFMSKLEYDINEEIGIPSTKVAILSMHPAHVVNSTDVIFGMLSDPISAPINAIYLSVLRSSFVGLFQKQVNLTVTNSTFGQPALFESVKFPGGITVIPKKSASPWQIPQIFFNFTLHNTIKDIEQNFDDFKVQLTSGLHLAPDENIYVQVTNEIGSTVDTPVTVQISVTSDQGGILPQRLKQLAQTITGSHSKNLGLDNSVFGKVKQIRLSSYLRNTLHASSPTPSPAPSPGGNEYTEPSYSPDISPSYAPAPLPHLRHKSPCYDCAAPSPSVGNNPISPSPYHQHYSPNPKSNSPEPSNVYTHAPHPSPHCGSENSPSPAPSQSKPVPPSPLSPALSNPLTPTLSPHSSTPATPMAPTSQTIPGLSPLPAVAYSSSPGKGRINGMSSDTSSSSSFSSKTWTFLIFMLLTLHQLCWV</sequence>
<feature type="transmembrane region" description="Helical" evidence="2">
    <location>
        <begin position="128"/>
        <end position="147"/>
    </location>
</feature>
<feature type="compositionally biased region" description="Low complexity" evidence="1">
    <location>
        <begin position="470"/>
        <end position="482"/>
    </location>
</feature>
<feature type="compositionally biased region" description="Low complexity" evidence="1">
    <location>
        <begin position="516"/>
        <end position="536"/>
    </location>
</feature>
<proteinExistence type="predicted"/>
<feature type="domain" description="DUF7036" evidence="3">
    <location>
        <begin position="171"/>
        <end position="262"/>
    </location>
</feature>
<reference evidence="4" key="1">
    <citation type="journal article" date="2016" name="Nat. Genet.">
        <title>A high-quality carrot genome assembly provides new insights into carotenoid accumulation and asterid genome evolution.</title>
        <authorList>
            <person name="Iorizzo M."/>
            <person name="Ellison S."/>
            <person name="Senalik D."/>
            <person name="Zeng P."/>
            <person name="Satapoomin P."/>
            <person name="Huang J."/>
            <person name="Bowman M."/>
            <person name="Iovene M."/>
            <person name="Sanseverino W."/>
            <person name="Cavagnaro P."/>
            <person name="Yildiz M."/>
            <person name="Macko-Podgorni A."/>
            <person name="Moranska E."/>
            <person name="Grzebelus E."/>
            <person name="Grzebelus D."/>
            <person name="Ashrafi H."/>
            <person name="Zheng Z."/>
            <person name="Cheng S."/>
            <person name="Spooner D."/>
            <person name="Van Deynze A."/>
            <person name="Simon P."/>
        </authorList>
    </citation>
    <scope>NUCLEOTIDE SEQUENCE [LARGE SCALE GENOMIC DNA]</scope>
    <source>
        <tissue evidence="4">Leaf</tissue>
    </source>
</reference>
<keyword evidence="2" id="KW-0472">Membrane</keyword>
<feature type="domain" description="DUF7036" evidence="3">
    <location>
        <begin position="295"/>
        <end position="385"/>
    </location>
</feature>
<accession>A0A162AC32</accession>
<feature type="region of interest" description="Disordered" evidence="1">
    <location>
        <begin position="457"/>
        <end position="556"/>
    </location>
</feature>
<keyword evidence="2" id="KW-0812">Transmembrane</keyword>
<dbReference type="Pfam" id="PF23041">
    <property type="entry name" value="DUF7036"/>
    <property type="match status" value="2"/>
</dbReference>
<dbReference type="AlphaFoldDB" id="A0A162AC32"/>
<gene>
    <name evidence="4" type="ORF">DCAR_013988</name>
</gene>
<dbReference type="Gramene" id="KZM98650">
    <property type="protein sequence ID" value="KZM98650"/>
    <property type="gene ID" value="DCAR_013988"/>
</dbReference>
<dbReference type="EMBL" id="LNRQ01000004">
    <property type="protein sequence ID" value="KZM98650.1"/>
    <property type="molecule type" value="Genomic_DNA"/>
</dbReference>
<feature type="region of interest" description="Disordered" evidence="1">
    <location>
        <begin position="400"/>
        <end position="435"/>
    </location>
</feature>
<dbReference type="InterPro" id="IPR055464">
    <property type="entry name" value="DUF7036"/>
</dbReference>
<protein>
    <recommendedName>
        <fullName evidence="3">DUF7036 domain-containing protein</fullName>
    </recommendedName>
</protein>
<dbReference type="PANTHER" id="PTHR33826">
    <property type="entry name" value="F20B24.21"/>
    <property type="match status" value="1"/>
</dbReference>
<dbReference type="OMA" id="TYMNPSL"/>
<evidence type="ECO:0000313" key="4">
    <source>
        <dbReference type="EMBL" id="KZM98650.1"/>
    </source>
</evidence>
<dbReference type="PANTHER" id="PTHR33826:SF4">
    <property type="entry name" value="F20B24.21"/>
    <property type="match status" value="1"/>
</dbReference>
<organism evidence="4">
    <name type="scientific">Daucus carota subsp. sativus</name>
    <name type="common">Carrot</name>
    <dbReference type="NCBI Taxonomy" id="79200"/>
    <lineage>
        <taxon>Eukaryota</taxon>
        <taxon>Viridiplantae</taxon>
        <taxon>Streptophyta</taxon>
        <taxon>Embryophyta</taxon>
        <taxon>Tracheophyta</taxon>
        <taxon>Spermatophyta</taxon>
        <taxon>Magnoliopsida</taxon>
        <taxon>eudicotyledons</taxon>
        <taxon>Gunneridae</taxon>
        <taxon>Pentapetalae</taxon>
        <taxon>asterids</taxon>
        <taxon>campanulids</taxon>
        <taxon>Apiales</taxon>
        <taxon>Apiaceae</taxon>
        <taxon>Apioideae</taxon>
        <taxon>Scandiceae</taxon>
        <taxon>Daucinae</taxon>
        <taxon>Daucus</taxon>
        <taxon>Daucus sect. Daucus</taxon>
    </lineage>
</organism>
<evidence type="ECO:0000259" key="3">
    <source>
        <dbReference type="Pfam" id="PF23041"/>
    </source>
</evidence>
<evidence type="ECO:0000256" key="1">
    <source>
        <dbReference type="SAM" id="MobiDB-lite"/>
    </source>
</evidence>
<evidence type="ECO:0000256" key="2">
    <source>
        <dbReference type="SAM" id="Phobius"/>
    </source>
</evidence>
<keyword evidence="2" id="KW-1133">Transmembrane helix</keyword>
<name>A0A162AC32_DAUCS</name>